<feature type="binding site" evidence="5">
    <location>
        <position position="214"/>
    </location>
    <ligand>
        <name>a divalent metal cation</name>
        <dbReference type="ChEBI" id="CHEBI:60240"/>
        <label>1</label>
    </ligand>
</feature>
<evidence type="ECO:0000256" key="2">
    <source>
        <dbReference type="ARBA" id="ARBA00022723"/>
    </source>
</evidence>
<dbReference type="AlphaFoldDB" id="A0A6J2V732"/>
<dbReference type="CDD" id="cd01310">
    <property type="entry name" value="TatD_DNAse"/>
    <property type="match status" value="1"/>
</dbReference>
<feature type="binding site" evidence="5">
    <location>
        <position position="143"/>
    </location>
    <ligand>
        <name>a divalent metal cation</name>
        <dbReference type="ChEBI" id="CHEBI:60240"/>
        <label>2</label>
    </ligand>
</feature>
<proteinExistence type="inferred from homology"/>
<dbReference type="PIRSF" id="PIRSF005902">
    <property type="entry name" value="DNase_TatD"/>
    <property type="match status" value="1"/>
</dbReference>
<feature type="binding site" evidence="5">
    <location>
        <position position="9"/>
    </location>
    <ligand>
        <name>a divalent metal cation</name>
        <dbReference type="ChEBI" id="CHEBI:60240"/>
        <label>1</label>
    </ligand>
</feature>
<dbReference type="PANTHER" id="PTHR46317">
    <property type="entry name" value="HYDROLASE OF PHP SUPERFAMILY-RELATED PROTEIN"/>
    <property type="match status" value="1"/>
</dbReference>
<keyword evidence="2 5" id="KW-0479">Metal-binding</keyword>
<comment type="function">
    <text evidence="4">Exhibits 3'-exonuclease activities and apurinic/apyrimidinic (AP) endonuclease (in vitro). Show preferential AP endonuclease activity on double-stranded DNA substrates and 3'- exonuclease activity on single-stranded DNA.</text>
</comment>
<dbReference type="OrthoDB" id="413993at2759"/>
<gene>
    <name evidence="7" type="primary">tatdn3</name>
</gene>
<evidence type="ECO:0000256" key="3">
    <source>
        <dbReference type="ARBA" id="ARBA00022801"/>
    </source>
</evidence>
<evidence type="ECO:0000256" key="5">
    <source>
        <dbReference type="PIRSR" id="PIRSR005902-1"/>
    </source>
</evidence>
<dbReference type="Gene3D" id="3.20.20.140">
    <property type="entry name" value="Metal-dependent hydrolases"/>
    <property type="match status" value="1"/>
</dbReference>
<dbReference type="Pfam" id="PF01026">
    <property type="entry name" value="TatD_DNase"/>
    <property type="match status" value="1"/>
</dbReference>
<dbReference type="FunCoup" id="A0A6J2V732">
    <property type="interactions" value="4"/>
</dbReference>
<organism evidence="6 7">
    <name type="scientific">Chanos chanos</name>
    <name type="common">Milkfish</name>
    <name type="synonym">Mugil chanos</name>
    <dbReference type="NCBI Taxonomy" id="29144"/>
    <lineage>
        <taxon>Eukaryota</taxon>
        <taxon>Metazoa</taxon>
        <taxon>Chordata</taxon>
        <taxon>Craniata</taxon>
        <taxon>Vertebrata</taxon>
        <taxon>Euteleostomi</taxon>
        <taxon>Actinopterygii</taxon>
        <taxon>Neopterygii</taxon>
        <taxon>Teleostei</taxon>
        <taxon>Ostariophysi</taxon>
        <taxon>Gonorynchiformes</taxon>
        <taxon>Chanidae</taxon>
        <taxon>Chanos</taxon>
    </lineage>
</organism>
<evidence type="ECO:0000313" key="7">
    <source>
        <dbReference type="RefSeq" id="XP_030627583.1"/>
    </source>
</evidence>
<protein>
    <submittedName>
        <fullName evidence="7">Deoxyribonuclease tatdn3</fullName>
    </submittedName>
</protein>
<feature type="binding site" evidence="5">
    <location>
        <position position="11"/>
    </location>
    <ligand>
        <name>a divalent metal cation</name>
        <dbReference type="ChEBI" id="CHEBI:60240"/>
        <label>1</label>
    </ligand>
</feature>
<name>A0A6J2V732_CHACN</name>
<dbReference type="SUPFAM" id="SSF51556">
    <property type="entry name" value="Metallo-dependent hydrolases"/>
    <property type="match status" value="1"/>
</dbReference>
<dbReference type="InterPro" id="IPR032466">
    <property type="entry name" value="Metal_Hydrolase"/>
</dbReference>
<accession>A0A6J2V732</accession>
<dbReference type="GeneID" id="115809875"/>
<feature type="binding site" evidence="5">
    <location>
        <position position="166"/>
    </location>
    <ligand>
        <name>a divalent metal cation</name>
        <dbReference type="ChEBI" id="CHEBI:60240"/>
        <label>2</label>
    </ligand>
</feature>
<feature type="binding site" evidence="5">
    <location>
        <position position="103"/>
    </location>
    <ligand>
        <name>a divalent metal cation</name>
        <dbReference type="ChEBI" id="CHEBI:60240"/>
        <label>1</label>
    </ligand>
</feature>
<dbReference type="GO" id="GO:0046872">
    <property type="term" value="F:metal ion binding"/>
    <property type="evidence" value="ECO:0007669"/>
    <property type="project" value="UniProtKB-KW"/>
</dbReference>
<dbReference type="CTD" id="128387"/>
<keyword evidence="6" id="KW-1185">Reference proteome</keyword>
<dbReference type="InParanoid" id="A0A6J2V732"/>
<reference evidence="7" key="1">
    <citation type="submission" date="2025-08" db="UniProtKB">
        <authorList>
            <consortium name="RefSeq"/>
        </authorList>
    </citation>
    <scope>IDENTIFICATION</scope>
</reference>
<dbReference type="RefSeq" id="XP_030627583.1">
    <property type="nucleotide sequence ID" value="XM_030771723.1"/>
</dbReference>
<sequence length="270" mass="30245">MDVAFIDCHCHISALEFVEDLDDVIKRTKEANVKALVAVTEYASDFERVIQLSKNYPDLVLPCFGIHPVQGTGQDRRSANIQDLEPVLPLFQKYRNDIIAVGEIGLDFTPWCAPTVQEREEQLMIFRRQLEVSKELALPVNVHSRSAAKVTIGTMKELGIRDALLHNFAGKPSVALEAVRAGYCLSFPPVISTNQQRVKLIRQIPLENICLETDCPALGPEKNVRNEPKNITLSCEHIARVKGIPSEMVADVTTQNALRLFPKLKRILKP</sequence>
<dbReference type="PANTHER" id="PTHR46317:SF3">
    <property type="entry name" value="DEOXYRIBONUCLEASE TATDN3-RELATED"/>
    <property type="match status" value="1"/>
</dbReference>
<dbReference type="Proteomes" id="UP000504632">
    <property type="component" value="Chromosome 4"/>
</dbReference>
<comment type="similarity">
    <text evidence="1">Belongs to the metallo-dependent hydrolases superfamily. TatD-type hydrolase family.</text>
</comment>
<dbReference type="InterPro" id="IPR001130">
    <property type="entry name" value="TatD-like"/>
</dbReference>
<evidence type="ECO:0000256" key="4">
    <source>
        <dbReference type="ARBA" id="ARBA00093287"/>
    </source>
</evidence>
<keyword evidence="3" id="KW-0378">Hydrolase</keyword>
<evidence type="ECO:0000256" key="1">
    <source>
        <dbReference type="ARBA" id="ARBA00009275"/>
    </source>
</evidence>
<dbReference type="GO" id="GO:0016788">
    <property type="term" value="F:hydrolase activity, acting on ester bonds"/>
    <property type="evidence" value="ECO:0007669"/>
    <property type="project" value="InterPro"/>
</dbReference>
<evidence type="ECO:0000313" key="6">
    <source>
        <dbReference type="Proteomes" id="UP000504632"/>
    </source>
</evidence>